<accession>A0A8S1U4H3</accession>
<dbReference type="AlphaFoldDB" id="A0A8S1U4H3"/>
<protein>
    <recommendedName>
        <fullName evidence="2">3'-5' exonuclease domain-containing protein</fullName>
    </recommendedName>
</protein>
<gene>
    <name evidence="3" type="ORF">POCTA_138.1.T0370004</name>
</gene>
<feature type="repeat" description="ANK" evidence="1">
    <location>
        <begin position="422"/>
        <end position="454"/>
    </location>
</feature>
<comment type="caution">
    <text evidence="3">The sequence shown here is derived from an EMBL/GenBank/DDBJ whole genome shotgun (WGS) entry which is preliminary data.</text>
</comment>
<dbReference type="Pfam" id="PF12796">
    <property type="entry name" value="Ank_2"/>
    <property type="match status" value="2"/>
</dbReference>
<dbReference type="PROSITE" id="PS50088">
    <property type="entry name" value="ANK_REPEAT"/>
    <property type="match status" value="4"/>
</dbReference>
<evidence type="ECO:0000259" key="2">
    <source>
        <dbReference type="SMART" id="SM00474"/>
    </source>
</evidence>
<dbReference type="SMART" id="SM00474">
    <property type="entry name" value="35EXOc"/>
    <property type="match status" value="1"/>
</dbReference>
<dbReference type="PROSITE" id="PS50297">
    <property type="entry name" value="ANK_REP_REGION"/>
    <property type="match status" value="2"/>
</dbReference>
<dbReference type="SMART" id="SM00248">
    <property type="entry name" value="ANK"/>
    <property type="match status" value="7"/>
</dbReference>
<dbReference type="Pfam" id="PF01612">
    <property type="entry name" value="DNA_pol_A_exo1"/>
    <property type="match status" value="1"/>
</dbReference>
<evidence type="ECO:0000256" key="1">
    <source>
        <dbReference type="PROSITE-ProRule" id="PRU00023"/>
    </source>
</evidence>
<evidence type="ECO:0000313" key="4">
    <source>
        <dbReference type="Proteomes" id="UP000683925"/>
    </source>
</evidence>
<name>A0A8S1U4H3_PAROT</name>
<feature type="repeat" description="ANK" evidence="1">
    <location>
        <begin position="307"/>
        <end position="339"/>
    </location>
</feature>
<keyword evidence="4" id="KW-1185">Reference proteome</keyword>
<organism evidence="3 4">
    <name type="scientific">Paramecium octaurelia</name>
    <dbReference type="NCBI Taxonomy" id="43137"/>
    <lineage>
        <taxon>Eukaryota</taxon>
        <taxon>Sar</taxon>
        <taxon>Alveolata</taxon>
        <taxon>Ciliophora</taxon>
        <taxon>Intramacronucleata</taxon>
        <taxon>Oligohymenophorea</taxon>
        <taxon>Peniculida</taxon>
        <taxon>Parameciidae</taxon>
        <taxon>Paramecium</taxon>
    </lineage>
</organism>
<dbReference type="Proteomes" id="UP000683925">
    <property type="component" value="Unassembled WGS sequence"/>
</dbReference>
<sequence>MEIQQILTKMFSFPLCIDHFFIVDQKNEFEWKLIQSFSYQTINHSIHEQFDRYLNLQILPYQAIQQVFQELNKVNEIIQLVIKIRKDIIYTQYKESNTNDTCSMFGTYQNLQNYLSKYFETEMKPQYRKYQLTKYGIIDLLVFSFLHKSRSFHRVITKGIAPQISCLYSWYQEFIAEFEINNNIDPNYLPRKEKRVQIQKNKQQKSNPELIESIKDDKLIIFKDLIENGASIYTVSLRDKEKMLVPHLVCAFARLNYAQYLQSKNVDWECEDDDRMTPLFYAIRSESIEMIEYLLNQKVNLEHKDIQDRTPFYYACSLGQLFIIRFLVEKGANINARTALGRTPFSKASFLGLYNVIEFLLQQPNIDFNYADKQGRNALHNAVFGPKGGRDGRKVGTWCYDSPLIAQLLLEHGMNVEAKDKDDNTPLHVAASSEALSSIPVLIAFGCDINRRNKWGETALIIAAKFNHHETAKLLIQNEADYFLENEGYTAMEIAAKNDQFEVFQFLLDKMKPKLLQLENLRKYKLQSVLQSLMNITKSFKANKYIRYFLENFQPNYDQEHAGLIIEMQDGQIELMQSYLKNQIISQEQITNAFELCLKRKNMSIFKQLCLHTQIQYTVCLQKSLIVMLLESTELDILLFQFNIDWFNYRSKLGETFLHKLIEKRKTESLLKILHLFQEIIDQQCKSKVKNIFLNSITQNDIYNFLIFQNSGASTIIEIAIIHKFMDIYQMLDNFISMNYGSKQGLKFKLINYSIELDHLTKLPQLQLQAEENYKFIKKFSEITLLTEKELQFFETVLREHKYGKINLSQFYSQIQSQKQVIVVESEDHLQQCCIDIIQNYTILGVDIEHYSDKVDDFKISFACTIQLSTVEMDYIIDVMKLRHVCNKYLTPIFENQKLLKIFHGCEVDFRVLFSDLKIIVKNILDTSKIDMALIKSPNAQSLEKLCKQYLNIHLDKLYQTSDWRIRPLPQQMIEYARLDSASLLFLYPILIDECRKSNLVTKVFNQCQKLSLITQYPLINIINKD</sequence>
<dbReference type="EMBL" id="CAJJDP010000037">
    <property type="protein sequence ID" value="CAD8159468.1"/>
    <property type="molecule type" value="Genomic_DNA"/>
</dbReference>
<dbReference type="InterPro" id="IPR002562">
    <property type="entry name" value="3'-5'_exonuclease_dom"/>
</dbReference>
<proteinExistence type="predicted"/>
<feature type="domain" description="3'-5' exonuclease" evidence="2">
    <location>
        <begin position="821"/>
        <end position="996"/>
    </location>
</feature>
<dbReference type="OrthoDB" id="297396at2759"/>
<dbReference type="InterPro" id="IPR002110">
    <property type="entry name" value="Ankyrin_rpt"/>
</dbReference>
<reference evidence="3" key="1">
    <citation type="submission" date="2021-01" db="EMBL/GenBank/DDBJ databases">
        <authorList>
            <consortium name="Genoscope - CEA"/>
            <person name="William W."/>
        </authorList>
    </citation>
    <scope>NUCLEOTIDE SEQUENCE</scope>
</reference>
<feature type="repeat" description="ANK" evidence="1">
    <location>
        <begin position="274"/>
        <end position="306"/>
    </location>
</feature>
<dbReference type="GO" id="GO:0006139">
    <property type="term" value="P:nucleobase-containing compound metabolic process"/>
    <property type="evidence" value="ECO:0007669"/>
    <property type="project" value="InterPro"/>
</dbReference>
<dbReference type="PANTHER" id="PTHR24198">
    <property type="entry name" value="ANKYRIN REPEAT AND PROTEIN KINASE DOMAIN-CONTAINING PROTEIN"/>
    <property type="match status" value="1"/>
</dbReference>
<dbReference type="PANTHER" id="PTHR24198:SF165">
    <property type="entry name" value="ANKYRIN REPEAT-CONTAINING PROTEIN-RELATED"/>
    <property type="match status" value="1"/>
</dbReference>
<evidence type="ECO:0000313" key="3">
    <source>
        <dbReference type="EMBL" id="CAD8159468.1"/>
    </source>
</evidence>
<keyword evidence="1" id="KW-0040">ANK repeat</keyword>
<dbReference type="GO" id="GO:0003676">
    <property type="term" value="F:nucleic acid binding"/>
    <property type="evidence" value="ECO:0007669"/>
    <property type="project" value="InterPro"/>
</dbReference>
<dbReference type="GO" id="GO:0008408">
    <property type="term" value="F:3'-5' exonuclease activity"/>
    <property type="evidence" value="ECO:0007669"/>
    <property type="project" value="InterPro"/>
</dbReference>
<feature type="repeat" description="ANK" evidence="1">
    <location>
        <begin position="455"/>
        <end position="487"/>
    </location>
</feature>
<dbReference type="OMA" id="NEFEWKL"/>